<protein>
    <recommendedName>
        <fullName evidence="3 6">Flagellar basal body rod protein FlgB</fullName>
    </recommendedName>
</protein>
<comment type="subunit">
    <text evidence="6">The basal body constitutes a major portion of the flagellar organelle and consists of a number of rings mounted on a central rod.</text>
</comment>
<evidence type="ECO:0000313" key="7">
    <source>
        <dbReference type="EMBL" id="SOB60708.1"/>
    </source>
</evidence>
<name>A0A2C8FDY3_9BACT</name>
<keyword evidence="4 6" id="KW-0975">Bacterial flagellum</keyword>
<proteinExistence type="inferred from homology"/>
<keyword evidence="7" id="KW-0966">Cell projection</keyword>
<comment type="function">
    <text evidence="5 6">Structural component of flagellum, the bacterial motility apparatus. Part of the rod structure of flagellar basal body.</text>
</comment>
<dbReference type="PIRSF" id="PIRSF002889">
    <property type="entry name" value="Rod_FlgB"/>
    <property type="match status" value="1"/>
</dbReference>
<comment type="similarity">
    <text evidence="2 6">Belongs to the flagella basal body rod proteins family.</text>
</comment>
<evidence type="ECO:0000256" key="6">
    <source>
        <dbReference type="PIRNR" id="PIRNR002889"/>
    </source>
</evidence>
<dbReference type="AlphaFoldDB" id="A0A2C8FDY3"/>
<reference evidence="8" key="1">
    <citation type="submission" date="2017-09" db="EMBL/GenBank/DDBJ databases">
        <authorList>
            <person name="Regsiter A."/>
            <person name="William W."/>
        </authorList>
    </citation>
    <scope>NUCLEOTIDE SEQUENCE [LARGE SCALE GENOMIC DNA]</scope>
    <source>
        <strain evidence="8">500-1</strain>
    </source>
</reference>
<evidence type="ECO:0000256" key="1">
    <source>
        <dbReference type="ARBA" id="ARBA00004117"/>
    </source>
</evidence>
<dbReference type="KEGG" id="pprf:DPRO_3791"/>
<dbReference type="NCBIfam" id="TIGR01396">
    <property type="entry name" value="FlgB"/>
    <property type="match status" value="1"/>
</dbReference>
<dbReference type="PANTHER" id="PTHR30435">
    <property type="entry name" value="FLAGELLAR PROTEIN"/>
    <property type="match status" value="1"/>
</dbReference>
<sequence length="136" mass="15435">MKGIIGSHIHLTSKVMDMRLERQNLVMGNISNVNTPDYKARRLEFEEKLQSALNQDAHGKMTRTQQSHLPAAFEANGFQGDGLRDFKPRHIYGEDAVDLDKEMTQLTKNGMMYNALAQVIQKNFQGMKKVIQEGAK</sequence>
<dbReference type="EMBL" id="LT907975">
    <property type="protein sequence ID" value="SOB60708.1"/>
    <property type="molecule type" value="Genomic_DNA"/>
</dbReference>
<dbReference type="GO" id="GO:0071978">
    <property type="term" value="P:bacterial-type flagellum-dependent swarming motility"/>
    <property type="evidence" value="ECO:0007669"/>
    <property type="project" value="TreeGrafter"/>
</dbReference>
<comment type="subcellular location">
    <subcellularLocation>
        <location evidence="1 6">Bacterial flagellum basal body</location>
    </subcellularLocation>
</comment>
<dbReference type="RefSeq" id="WP_097013393.1">
    <property type="nucleotide sequence ID" value="NZ_LT907975.1"/>
</dbReference>
<evidence type="ECO:0000256" key="2">
    <source>
        <dbReference type="ARBA" id="ARBA00009677"/>
    </source>
</evidence>
<keyword evidence="7" id="KW-0969">Cilium</keyword>
<dbReference type="OrthoDB" id="9788334at2"/>
<dbReference type="Proteomes" id="UP000219215">
    <property type="component" value="Chromosome DPRO"/>
</dbReference>
<dbReference type="PANTHER" id="PTHR30435:SF12">
    <property type="entry name" value="FLAGELLAR BASAL BODY ROD PROTEIN FLGB"/>
    <property type="match status" value="1"/>
</dbReference>
<dbReference type="GO" id="GO:0030694">
    <property type="term" value="C:bacterial-type flagellum basal body, rod"/>
    <property type="evidence" value="ECO:0007669"/>
    <property type="project" value="InterPro"/>
</dbReference>
<keyword evidence="8" id="KW-1185">Reference proteome</keyword>
<dbReference type="InterPro" id="IPR006300">
    <property type="entry name" value="FlgB"/>
</dbReference>
<dbReference type="NCBIfam" id="NF009264">
    <property type="entry name" value="PRK12621.1"/>
    <property type="match status" value="1"/>
</dbReference>
<accession>A0A2C8FDY3</accession>
<gene>
    <name evidence="7" type="ORF">DPRO_3791</name>
</gene>
<evidence type="ECO:0000256" key="5">
    <source>
        <dbReference type="ARBA" id="ARBA00024934"/>
    </source>
</evidence>
<keyword evidence="7" id="KW-0282">Flagellum</keyword>
<organism evidence="7 8">
    <name type="scientific">Pseudodesulfovibrio profundus</name>
    <dbReference type="NCBI Taxonomy" id="57320"/>
    <lineage>
        <taxon>Bacteria</taxon>
        <taxon>Pseudomonadati</taxon>
        <taxon>Thermodesulfobacteriota</taxon>
        <taxon>Desulfovibrionia</taxon>
        <taxon>Desulfovibrionales</taxon>
        <taxon>Desulfovibrionaceae</taxon>
    </lineage>
</organism>
<evidence type="ECO:0000256" key="4">
    <source>
        <dbReference type="ARBA" id="ARBA00023143"/>
    </source>
</evidence>
<evidence type="ECO:0000313" key="8">
    <source>
        <dbReference type="Proteomes" id="UP000219215"/>
    </source>
</evidence>
<evidence type="ECO:0000256" key="3">
    <source>
        <dbReference type="ARBA" id="ARBA00014376"/>
    </source>
</evidence>